<dbReference type="PANTHER" id="PTHR46782">
    <property type="entry name" value="OS01G0757700 PROTEIN"/>
    <property type="match status" value="1"/>
</dbReference>
<dbReference type="PaxDb" id="4577-GRMZM2G428393_P01"/>
<dbReference type="STRING" id="4577.A0A1D6H074"/>
<name>A0A1D6H074_MAIZE</name>
<accession>A0A1D6H074</accession>
<protein>
    <submittedName>
        <fullName evidence="1">Uncharacterized protein</fullName>
    </submittedName>
</protein>
<proteinExistence type="predicted"/>
<dbReference type="SMR" id="A0A1D6H074"/>
<dbReference type="eggNOG" id="ENOG502QXIB">
    <property type="taxonomic scope" value="Eukaryota"/>
</dbReference>
<reference evidence="1" key="1">
    <citation type="submission" date="2015-12" db="EMBL/GenBank/DDBJ databases">
        <title>Update maize B73 reference genome by single molecule sequencing technologies.</title>
        <authorList>
            <consortium name="Maize Genome Sequencing Project"/>
            <person name="Ware D."/>
        </authorList>
    </citation>
    <scope>NUCLEOTIDE SEQUENCE</scope>
    <source>
        <tissue evidence="1">Seedling</tissue>
    </source>
</reference>
<gene>
    <name evidence="1" type="ORF">ZEAMMB73_Zm00001d015219</name>
</gene>
<sequence length="451" mass="51051">MAWGEDEAIGPDVASAGLHISDQIDRDAATLPDLEARATRLTPTPRTPRNVPMSFPSVFPQSCFVAFPRILCSKQQQQQKRLILQETEAGEDDGKPSRMRQMMSMLMWTAEVLRMAPAKKNMPPISIEFLRPIVLIKWPNTRLERMAARYNEETNKNAWRNDSIRINPPEIKQNKLKALLSILVYSGIVLFPVLLPVRVAATGGALSTIPIHTNKTAQSAQNFSSIERLGMGNVHVIKWMFNKGQGKTMGSYYTLLNALIELFGMIFADMEELGVRPDGSIIRMLGDVFQKLEMMDKYEKLKKKYPPPKWEYRYIKGKRIRIRVYLDSKSEEAARGDPDNDELGEVESIHLDNELEEEASLGLDRSVLDDAALETLNIYNSKLPFGIFFNACLIKAAWSKLNGRRPYPGHRTWQSSRYIIHMILHCSAWKDTVSDTGVVCATHIQCGGKNP</sequence>
<dbReference type="PANTHER" id="PTHR46782:SF1">
    <property type="entry name" value="OS01G0757700 PROTEIN"/>
    <property type="match status" value="1"/>
</dbReference>
<dbReference type="AlphaFoldDB" id="A0A1D6H074"/>
<dbReference type="EMBL" id="CM000781">
    <property type="protein sequence ID" value="AQK68344.1"/>
    <property type="molecule type" value="Genomic_DNA"/>
</dbReference>
<dbReference type="InParanoid" id="A0A1D6H074"/>
<organism evidence="1">
    <name type="scientific">Zea mays</name>
    <name type="common">Maize</name>
    <dbReference type="NCBI Taxonomy" id="4577"/>
    <lineage>
        <taxon>Eukaryota</taxon>
        <taxon>Viridiplantae</taxon>
        <taxon>Streptophyta</taxon>
        <taxon>Embryophyta</taxon>
        <taxon>Tracheophyta</taxon>
        <taxon>Spermatophyta</taxon>
        <taxon>Magnoliopsida</taxon>
        <taxon>Liliopsida</taxon>
        <taxon>Poales</taxon>
        <taxon>Poaceae</taxon>
        <taxon>PACMAD clade</taxon>
        <taxon>Panicoideae</taxon>
        <taxon>Andropogonodae</taxon>
        <taxon>Andropogoneae</taxon>
        <taxon>Tripsacinae</taxon>
        <taxon>Zea</taxon>
    </lineage>
</organism>
<evidence type="ECO:0000313" key="1">
    <source>
        <dbReference type="EMBL" id="AQK68344.1"/>
    </source>
</evidence>
<dbReference type="ExpressionAtlas" id="A0A1D6H074">
    <property type="expression patterns" value="baseline and differential"/>
</dbReference>
<dbReference type="InterPro" id="IPR044646">
    <property type="entry name" value="EMB1417-like"/>
</dbReference>